<gene>
    <name evidence="4" type="ORF">JOF55_000254</name>
</gene>
<accession>A0AAE4CMX6</accession>
<dbReference type="Gene3D" id="3.40.50.720">
    <property type="entry name" value="NAD(P)-binding Rossmann-like Domain"/>
    <property type="match status" value="1"/>
</dbReference>
<keyword evidence="5" id="KW-1185">Reference proteome</keyword>
<dbReference type="InterPro" id="IPR002347">
    <property type="entry name" value="SDR_fam"/>
</dbReference>
<sequence>MTSTANSTESSEVAVVTGGTAGVGRAIVRELAARGYDVAILARGRAGLDGAVGDVENAGRRALPIPTDVAEYDAVQQAATQVEDMLGEIGVWINVAFAGSLAFSWDTGMAEFRRVTEVSYYGQVHGTLAALERMRPRDRGVIVNIGSAMAYRSIPLQVAYCGAKHAVKGFTESVLTELVHDKSSVKLCMVQLPGLNTPQFNWNASKMPRHPMPVPPIFQPELAAKAVAFLAEHPRRNMWVGVATAYTVLGERLAPKVLDLFLGRTGVNSQQTSADLPRWGENLFHPQDEHADRGAHGDFDDQAHSRDPVLWLSMHRRAILTAMAAFTGTCSALAARYGRKRG</sequence>
<dbReference type="GO" id="GO:0016020">
    <property type="term" value="C:membrane"/>
    <property type="evidence" value="ECO:0007669"/>
    <property type="project" value="TreeGrafter"/>
</dbReference>
<comment type="similarity">
    <text evidence="1">Belongs to the short-chain dehydrogenases/reductases (SDR) family.</text>
</comment>
<dbReference type="AlphaFoldDB" id="A0AAE4CMX6"/>
<dbReference type="InterPro" id="IPR036291">
    <property type="entry name" value="NAD(P)-bd_dom_sf"/>
</dbReference>
<dbReference type="EMBL" id="JAVDXW010000001">
    <property type="protein sequence ID" value="MDR7300073.1"/>
    <property type="molecule type" value="Genomic_DNA"/>
</dbReference>
<evidence type="ECO:0000313" key="5">
    <source>
        <dbReference type="Proteomes" id="UP001180845"/>
    </source>
</evidence>
<dbReference type="PANTHER" id="PTHR44196">
    <property type="entry name" value="DEHYDROGENASE/REDUCTASE SDR FAMILY MEMBER 7B"/>
    <property type="match status" value="1"/>
</dbReference>
<protein>
    <submittedName>
        <fullName evidence="4">NAD(P)-dependent dehydrogenase (Short-subunit alcohol dehydrogenase family)</fullName>
    </submittedName>
</protein>
<dbReference type="NCBIfam" id="NF005495">
    <property type="entry name" value="PRK07109.1"/>
    <property type="match status" value="1"/>
</dbReference>
<feature type="compositionally biased region" description="Basic and acidic residues" evidence="3">
    <location>
        <begin position="286"/>
        <end position="300"/>
    </location>
</feature>
<feature type="region of interest" description="Disordered" evidence="3">
    <location>
        <begin position="278"/>
        <end position="300"/>
    </location>
</feature>
<dbReference type="PRINTS" id="PR00081">
    <property type="entry name" value="GDHRDH"/>
</dbReference>
<evidence type="ECO:0000313" key="4">
    <source>
        <dbReference type="EMBL" id="MDR7300073.1"/>
    </source>
</evidence>
<proteinExistence type="inferred from homology"/>
<comment type="caution">
    <text evidence="4">The sequence shown here is derived from an EMBL/GenBank/DDBJ whole genome shotgun (WGS) entry which is preliminary data.</text>
</comment>
<name>A0AAE4CMX6_9ACTN</name>
<keyword evidence="2" id="KW-0560">Oxidoreductase</keyword>
<dbReference type="RefSeq" id="WP_310268233.1">
    <property type="nucleotide sequence ID" value="NZ_JAVDXW010000001.1"/>
</dbReference>
<dbReference type="SUPFAM" id="SSF51735">
    <property type="entry name" value="NAD(P)-binding Rossmann-fold domains"/>
    <property type="match status" value="1"/>
</dbReference>
<dbReference type="PANTHER" id="PTHR44196:SF1">
    <property type="entry name" value="DEHYDROGENASE_REDUCTASE SDR FAMILY MEMBER 7B"/>
    <property type="match status" value="1"/>
</dbReference>
<evidence type="ECO:0000256" key="2">
    <source>
        <dbReference type="ARBA" id="ARBA00023002"/>
    </source>
</evidence>
<organism evidence="4 5">
    <name type="scientific">Haloactinomyces albus</name>
    <dbReference type="NCBI Taxonomy" id="1352928"/>
    <lineage>
        <taxon>Bacteria</taxon>
        <taxon>Bacillati</taxon>
        <taxon>Actinomycetota</taxon>
        <taxon>Actinomycetes</taxon>
        <taxon>Actinopolysporales</taxon>
        <taxon>Actinopolysporaceae</taxon>
        <taxon>Haloactinomyces</taxon>
    </lineage>
</organism>
<evidence type="ECO:0000256" key="3">
    <source>
        <dbReference type="SAM" id="MobiDB-lite"/>
    </source>
</evidence>
<dbReference type="GO" id="GO:0016491">
    <property type="term" value="F:oxidoreductase activity"/>
    <property type="evidence" value="ECO:0007669"/>
    <property type="project" value="UniProtKB-KW"/>
</dbReference>
<dbReference type="Proteomes" id="UP001180845">
    <property type="component" value="Unassembled WGS sequence"/>
</dbReference>
<reference evidence="4" key="1">
    <citation type="submission" date="2023-07" db="EMBL/GenBank/DDBJ databases">
        <title>Sequencing the genomes of 1000 actinobacteria strains.</title>
        <authorList>
            <person name="Klenk H.-P."/>
        </authorList>
    </citation>
    <scope>NUCLEOTIDE SEQUENCE</scope>
    <source>
        <strain evidence="4">DSM 45977</strain>
    </source>
</reference>
<evidence type="ECO:0000256" key="1">
    <source>
        <dbReference type="ARBA" id="ARBA00006484"/>
    </source>
</evidence>
<dbReference type="Pfam" id="PF00106">
    <property type="entry name" value="adh_short"/>
    <property type="match status" value="1"/>
</dbReference>